<dbReference type="InterPro" id="IPR031778">
    <property type="entry name" value="Sortilin_N"/>
</dbReference>
<evidence type="ECO:0000256" key="2">
    <source>
        <dbReference type="SAM" id="SignalP"/>
    </source>
</evidence>
<feature type="signal peptide" evidence="2">
    <location>
        <begin position="1"/>
        <end position="19"/>
    </location>
</feature>
<keyword evidence="1" id="KW-0677">Repeat</keyword>
<evidence type="ECO:0000256" key="1">
    <source>
        <dbReference type="ARBA" id="ARBA00022737"/>
    </source>
</evidence>
<keyword evidence="2" id="KW-0732">Signal</keyword>
<reference evidence="4 5" key="1">
    <citation type="journal article" date="2013" name="Genome Announc.">
        <title>Draft Genome Sequence of Cesiribacter andamanensis Strain AMV16T, Isolated from a Soil Sample from a Mud Volcano in the Andaman Islands, India.</title>
        <authorList>
            <person name="Shivaji S."/>
            <person name="Ara S."/>
            <person name="Begum Z."/>
            <person name="Srinivas T.N."/>
            <person name="Singh A."/>
            <person name="Kumar Pinnaka A."/>
        </authorList>
    </citation>
    <scope>NUCLEOTIDE SEQUENCE [LARGE SCALE GENOMIC DNA]</scope>
    <source>
        <strain evidence="4 5">AMV16</strain>
    </source>
</reference>
<keyword evidence="5" id="KW-1185">Reference proteome</keyword>
<dbReference type="Pfam" id="PF15902">
    <property type="entry name" value="Sortilin-Vps10"/>
    <property type="match status" value="1"/>
</dbReference>
<sequence length="937" mass="103397">MKKSFLFLSLLLAGATALAQQPLQPSAPSSPQDIRASWQQKSALQQTSILRNYALRSIGPVVQGARITDLAVAANPKTFYVAYASGGVFKTENAGDTFVPIFDNQGALGIGDIALAPSDESILYVGTGEKNSSRSSYAGAGVYKSTDAGASWQHLGLEGTQHISRIVVHPQQPQTVWVAAMGALYTNNADRGVYKSTDGGKNWQKTLYINDSTGIIDLEIDPANPNVLYAAAWERTRLSWNFKGSGANSAMYKSTDGGTSWKKLEGGFPAGQGVGRIGLSVAPSQPNTLYALLDNLEETKEELKAEKGKLTAASFLSMSQEQLLALPNEQLQQFLKDNRFPEKYTPERVKQEVRDGKYEPRALAEYLGDANQALFNTKVSGAEVYRSNDAGASWQKQNSYPLEGVYFTYGYYFGEIRTAPTNPDKLYILGVPMLSSNDGGRSWYRVDSTGNVHVDHQALWINPQDPEHLMLGNDGGLYISYDGGAHWRHVNNMSTGQFYTVAVDMETPYNVYGGLQDNGVLKGSSQSIPNQTEDWEHLMGGDGMFVQVDPRNSNLVYTGYQFGNYFRLELDKKKQTYISPRADIGEASLRFNWRSPLVMSSHNADILYMGAQRVYRTLNGGESWEPISPDLTKNLPQGNVPFSTIVSISESPLRFGLLYVGTDDGNIQLSRNGGASWELIGAGLPQNLWISSLQASRHQEGRVYATLTGYRFDDFRAYLYRSDDFGKTWQSIKGNLPEEAVNIVLEDPVQPQLLYAGTDHGAYLSLEGGRIWQPINELPNVATYDLIVHPRENELVLATHGRSVYIMDVKPLQTLAAGPQDQLLLVGEPSLRYSERWGQKQYPYSPLSEPRTSLLYHLPQAGTAQLEVLSKEGGLLYTTTLSGDKGFGQWRWNLKQNRNGLPGRKNKAVDGGYLPKDAYTVRLSQGGKKAETTLTVK</sequence>
<dbReference type="SUPFAM" id="SSF110296">
    <property type="entry name" value="Oligoxyloglucan reducing end-specific cellobiohydrolase"/>
    <property type="match status" value="1"/>
</dbReference>
<dbReference type="eggNOG" id="COG4447">
    <property type="taxonomic scope" value="Bacteria"/>
</dbReference>
<evidence type="ECO:0000313" key="5">
    <source>
        <dbReference type="Proteomes" id="UP000011910"/>
    </source>
</evidence>
<accession>M7NB23</accession>
<evidence type="ECO:0000259" key="3">
    <source>
        <dbReference type="Pfam" id="PF15902"/>
    </source>
</evidence>
<evidence type="ECO:0000313" key="4">
    <source>
        <dbReference type="EMBL" id="EMR04391.1"/>
    </source>
</evidence>
<dbReference type="Proteomes" id="UP000011910">
    <property type="component" value="Unassembled WGS sequence"/>
</dbReference>
<dbReference type="CDD" id="cd15482">
    <property type="entry name" value="Sialidase_non-viral"/>
    <property type="match status" value="3"/>
</dbReference>
<protein>
    <submittedName>
        <fullName evidence="4">Plant photosystem II stability/assembly factor-like protein</fullName>
    </submittedName>
</protein>
<dbReference type="PATRIC" id="fig|1279009.4.peg.426"/>
<dbReference type="AlphaFoldDB" id="M7NB23"/>
<proteinExistence type="predicted"/>
<dbReference type="GO" id="GO:0010411">
    <property type="term" value="P:xyloglucan metabolic process"/>
    <property type="evidence" value="ECO:0007669"/>
    <property type="project" value="TreeGrafter"/>
</dbReference>
<dbReference type="SUPFAM" id="SSF50939">
    <property type="entry name" value="Sialidases"/>
    <property type="match status" value="1"/>
</dbReference>
<feature type="domain" description="Sortilin N-terminal" evidence="3">
    <location>
        <begin position="142"/>
        <end position="265"/>
    </location>
</feature>
<dbReference type="PANTHER" id="PTHR43739">
    <property type="entry name" value="XYLOGLUCANASE (EUROFUNG)"/>
    <property type="match status" value="1"/>
</dbReference>
<organism evidence="4 5">
    <name type="scientific">Cesiribacter andamanensis AMV16</name>
    <dbReference type="NCBI Taxonomy" id="1279009"/>
    <lineage>
        <taxon>Bacteria</taxon>
        <taxon>Pseudomonadati</taxon>
        <taxon>Bacteroidota</taxon>
        <taxon>Cytophagia</taxon>
        <taxon>Cytophagales</taxon>
        <taxon>Cesiribacteraceae</taxon>
        <taxon>Cesiribacter</taxon>
    </lineage>
</organism>
<comment type="caution">
    <text evidence="4">The sequence shown here is derived from an EMBL/GenBank/DDBJ whole genome shotgun (WGS) entry which is preliminary data.</text>
</comment>
<dbReference type="InterPro" id="IPR015943">
    <property type="entry name" value="WD40/YVTN_repeat-like_dom_sf"/>
</dbReference>
<dbReference type="InterPro" id="IPR052025">
    <property type="entry name" value="Xyloglucanase_GH74"/>
</dbReference>
<dbReference type="PANTHER" id="PTHR43739:SF5">
    <property type="entry name" value="EXO-ALPHA-SIALIDASE"/>
    <property type="match status" value="1"/>
</dbReference>
<dbReference type="InterPro" id="IPR002860">
    <property type="entry name" value="BNR_rpt"/>
</dbReference>
<dbReference type="STRING" id="1279009.ADICEAN_00425"/>
<feature type="chain" id="PRO_5004082004" evidence="2">
    <location>
        <begin position="20"/>
        <end position="937"/>
    </location>
</feature>
<dbReference type="Pfam" id="PF15899">
    <property type="entry name" value="BNR_6"/>
    <property type="match status" value="1"/>
</dbReference>
<dbReference type="InterPro" id="IPR036278">
    <property type="entry name" value="Sialidase_sf"/>
</dbReference>
<gene>
    <name evidence="4" type="ORF">ADICEAN_00425</name>
</gene>
<dbReference type="Gene3D" id="2.130.10.10">
    <property type="entry name" value="YVTN repeat-like/Quinoprotein amine dehydrogenase"/>
    <property type="match status" value="4"/>
</dbReference>
<dbReference type="EMBL" id="AODQ01000006">
    <property type="protein sequence ID" value="EMR04391.1"/>
    <property type="molecule type" value="Genomic_DNA"/>
</dbReference>
<dbReference type="OrthoDB" id="9757809at2"/>
<dbReference type="RefSeq" id="WP_009193832.1">
    <property type="nucleotide sequence ID" value="NZ_AODQ01000006.1"/>
</dbReference>
<name>M7NB23_9BACT</name>